<evidence type="ECO:0000313" key="9">
    <source>
        <dbReference type="EMBL" id="MYN05960.1"/>
    </source>
</evidence>
<dbReference type="GO" id="GO:0005829">
    <property type="term" value="C:cytosol"/>
    <property type="evidence" value="ECO:0007669"/>
    <property type="project" value="TreeGrafter"/>
</dbReference>
<dbReference type="HAMAP" id="MF_00336">
    <property type="entry name" value="BioD"/>
    <property type="match status" value="1"/>
</dbReference>
<feature type="binding site" evidence="8">
    <location>
        <begin position="260"/>
        <end position="262"/>
    </location>
    <ligand>
        <name>ATP</name>
        <dbReference type="ChEBI" id="CHEBI:30616"/>
    </ligand>
</feature>
<dbReference type="GO" id="GO:0000287">
    <property type="term" value="F:magnesium ion binding"/>
    <property type="evidence" value="ECO:0007669"/>
    <property type="project" value="UniProtKB-UniRule"/>
</dbReference>
<comment type="pathway">
    <text evidence="8">Cofactor biosynthesis; biotin biosynthesis; biotin from 7,8-diaminononanoate: step 1/2.</text>
</comment>
<feature type="binding site" evidence="8">
    <location>
        <begin position="68"/>
        <end position="73"/>
    </location>
    <ligand>
        <name>ATP</name>
        <dbReference type="ChEBI" id="CHEBI:30616"/>
    </ligand>
</feature>
<dbReference type="GO" id="GO:0004141">
    <property type="term" value="F:dethiobiotin synthase activity"/>
    <property type="evidence" value="ECO:0007669"/>
    <property type="project" value="UniProtKB-UniRule"/>
</dbReference>
<keyword evidence="10" id="KW-1185">Reference proteome</keyword>
<dbReference type="CDD" id="cd03109">
    <property type="entry name" value="DTBS"/>
    <property type="match status" value="1"/>
</dbReference>
<dbReference type="EMBL" id="WWCU01000001">
    <property type="protein sequence ID" value="MYN05960.1"/>
    <property type="molecule type" value="Genomic_DNA"/>
</dbReference>
<keyword evidence="2 8" id="KW-0436">Ligase</keyword>
<feature type="binding site" evidence="8">
    <location>
        <position position="72"/>
    </location>
    <ligand>
        <name>Mg(2+)</name>
        <dbReference type="ChEBI" id="CHEBI:18420"/>
    </ligand>
</feature>
<comment type="catalytic activity">
    <reaction evidence="8">
        <text>(7R,8S)-7,8-diammoniononanoate + CO2 + ATP = (4R,5S)-dethiobiotin + ADP + phosphate + 3 H(+)</text>
        <dbReference type="Rhea" id="RHEA:15805"/>
        <dbReference type="ChEBI" id="CHEBI:15378"/>
        <dbReference type="ChEBI" id="CHEBI:16526"/>
        <dbReference type="ChEBI" id="CHEBI:30616"/>
        <dbReference type="ChEBI" id="CHEBI:43474"/>
        <dbReference type="ChEBI" id="CHEBI:149469"/>
        <dbReference type="ChEBI" id="CHEBI:149473"/>
        <dbReference type="ChEBI" id="CHEBI:456216"/>
        <dbReference type="EC" id="6.3.3.3"/>
    </reaction>
</comment>
<dbReference type="EC" id="6.3.3.3" evidence="8"/>
<comment type="similarity">
    <text evidence="8">Belongs to the dethiobiotin synthetase family.</text>
</comment>
<feature type="binding site" evidence="8">
    <location>
        <position position="110"/>
    </location>
    <ligand>
        <name>ATP</name>
        <dbReference type="ChEBI" id="CHEBI:30616"/>
    </ligand>
</feature>
<dbReference type="NCBIfam" id="TIGR00347">
    <property type="entry name" value="bioD"/>
    <property type="match status" value="1"/>
</dbReference>
<keyword evidence="1 8" id="KW-0963">Cytoplasm</keyword>
<gene>
    <name evidence="8 9" type="primary">bioD</name>
    <name evidence="9" type="ORF">GTP77_01265</name>
</gene>
<comment type="caution">
    <text evidence="8">Lacks conserved residue(s) required for the propagation of feature annotation.</text>
</comment>
<dbReference type="Proteomes" id="UP000450676">
    <property type="component" value="Unassembled WGS sequence"/>
</dbReference>
<dbReference type="InterPro" id="IPR004472">
    <property type="entry name" value="DTB_synth_BioD"/>
</dbReference>
<dbReference type="Pfam" id="PF13500">
    <property type="entry name" value="AAA_26"/>
    <property type="match status" value="1"/>
</dbReference>
<comment type="function">
    <text evidence="8">Catalyzes a mechanistically unusual reaction, the ATP-dependent insertion of CO2 between the N7 and N8 nitrogen atoms of 7,8-diaminopelargonic acid (DAPA, also called 7,8-diammoniononanoate) to form a ureido ring.</text>
</comment>
<evidence type="ECO:0000256" key="6">
    <source>
        <dbReference type="ARBA" id="ARBA00022840"/>
    </source>
</evidence>
<evidence type="ECO:0000256" key="5">
    <source>
        <dbReference type="ARBA" id="ARBA00022756"/>
    </source>
</evidence>
<dbReference type="FunFam" id="3.40.50.300:FF:000292">
    <property type="entry name" value="ATP-dependent dethiobiotin synthetase BioD"/>
    <property type="match status" value="1"/>
</dbReference>
<keyword evidence="7 8" id="KW-0460">Magnesium</keyword>
<keyword evidence="3 8" id="KW-0479">Metal-binding</keyword>
<comment type="caution">
    <text evidence="9">The sequence shown here is derived from an EMBL/GenBank/DDBJ whole genome shotgun (WGS) entry which is preliminary data.</text>
</comment>
<feature type="binding site" evidence="8">
    <location>
        <begin position="171"/>
        <end position="174"/>
    </location>
    <ligand>
        <name>ATP</name>
        <dbReference type="ChEBI" id="CHEBI:30616"/>
    </ligand>
</feature>
<evidence type="ECO:0000256" key="4">
    <source>
        <dbReference type="ARBA" id="ARBA00022741"/>
    </source>
</evidence>
<organism evidence="9 10">
    <name type="scientific">Pseudoduganella aquatica</name>
    <dbReference type="NCBI Taxonomy" id="2660641"/>
    <lineage>
        <taxon>Bacteria</taxon>
        <taxon>Pseudomonadati</taxon>
        <taxon>Pseudomonadota</taxon>
        <taxon>Betaproteobacteria</taxon>
        <taxon>Burkholderiales</taxon>
        <taxon>Oxalobacteraceae</taxon>
        <taxon>Telluria group</taxon>
        <taxon>Pseudoduganella</taxon>
    </lineage>
</organism>
<dbReference type="Gene3D" id="3.40.50.300">
    <property type="entry name" value="P-loop containing nucleotide triphosphate hydrolases"/>
    <property type="match status" value="1"/>
</dbReference>
<reference evidence="9 10" key="1">
    <citation type="submission" date="2019-12" db="EMBL/GenBank/DDBJ databases">
        <title>Novel species isolated from a subtropical stream in China.</title>
        <authorList>
            <person name="Lu H."/>
        </authorList>
    </citation>
    <scope>NUCLEOTIDE SEQUENCE [LARGE SCALE GENOMIC DNA]</scope>
    <source>
        <strain evidence="9 10">FT127W</strain>
    </source>
</reference>
<accession>A0A7X4H906</accession>
<dbReference type="GO" id="GO:0009102">
    <property type="term" value="P:biotin biosynthetic process"/>
    <property type="evidence" value="ECO:0007669"/>
    <property type="project" value="UniProtKB-UniRule"/>
</dbReference>
<keyword evidence="6 8" id="KW-0067">ATP-binding</keyword>
<sequence length="289" mass="29523">MSVENSGIAPTADAPDVVVAAPDTDVAVGLATPAADAAAAKESSASAAPAVAGLPPRFSCFVTGTDTEIGKTLTSSALLHALVKQGVRACGMKPVAAGAELRDGELHNEDADQLIAAGNVTMLQSLTTPYMLKEPAAPHIAAALEGVTIDPVPILAAYLEIAAATDAVVVEGVGGFRVPLNDSFDTADLAQQLDLPVILVVGLRLGCISHALLTAEAIAARGLKLVGWVANELQADMAYADENIEALADRIPAPLLGRVPRLEQPTAAAAAAHLNFTGLPNWPARRNNT</sequence>
<evidence type="ECO:0000256" key="1">
    <source>
        <dbReference type="ARBA" id="ARBA00022490"/>
    </source>
</evidence>
<comment type="subcellular location">
    <subcellularLocation>
        <location evidence="8">Cytoplasm</location>
    </subcellularLocation>
</comment>
<evidence type="ECO:0000256" key="3">
    <source>
        <dbReference type="ARBA" id="ARBA00022723"/>
    </source>
</evidence>
<feature type="active site" evidence="8">
    <location>
        <position position="93"/>
    </location>
</feature>
<dbReference type="PANTHER" id="PTHR43210:SF5">
    <property type="entry name" value="DETHIOBIOTIN SYNTHETASE"/>
    <property type="match status" value="1"/>
</dbReference>
<evidence type="ECO:0000256" key="8">
    <source>
        <dbReference type="HAMAP-Rule" id="MF_00336"/>
    </source>
</evidence>
<evidence type="ECO:0000256" key="7">
    <source>
        <dbReference type="ARBA" id="ARBA00022842"/>
    </source>
</evidence>
<dbReference type="UniPathway" id="UPA00078">
    <property type="reaction ID" value="UER00161"/>
</dbReference>
<evidence type="ECO:0000313" key="10">
    <source>
        <dbReference type="Proteomes" id="UP000450676"/>
    </source>
</evidence>
<dbReference type="InterPro" id="IPR027417">
    <property type="entry name" value="P-loop_NTPase"/>
</dbReference>
<dbReference type="SUPFAM" id="SSF52540">
    <property type="entry name" value="P-loop containing nucleoside triphosphate hydrolases"/>
    <property type="match status" value="1"/>
</dbReference>
<dbReference type="AlphaFoldDB" id="A0A7X4H906"/>
<proteinExistence type="inferred from homology"/>
<comment type="cofactor">
    <cofactor evidence="8">
        <name>Mg(2+)</name>
        <dbReference type="ChEBI" id="CHEBI:18420"/>
    </cofactor>
</comment>
<dbReference type="RefSeq" id="WP_161070344.1">
    <property type="nucleotide sequence ID" value="NZ_WWCU01000001.1"/>
</dbReference>
<comment type="subunit">
    <text evidence="8">Homodimer.</text>
</comment>
<feature type="binding site" evidence="8">
    <location>
        <begin position="231"/>
        <end position="232"/>
    </location>
    <ligand>
        <name>ATP</name>
        <dbReference type="ChEBI" id="CHEBI:30616"/>
    </ligand>
</feature>
<keyword evidence="4 8" id="KW-0547">Nucleotide-binding</keyword>
<feature type="binding site" evidence="8">
    <location>
        <position position="110"/>
    </location>
    <ligand>
        <name>Mg(2+)</name>
        <dbReference type="ChEBI" id="CHEBI:18420"/>
    </ligand>
</feature>
<dbReference type="PANTHER" id="PTHR43210">
    <property type="entry name" value="DETHIOBIOTIN SYNTHETASE"/>
    <property type="match status" value="1"/>
</dbReference>
<name>A0A7X4H906_9BURK</name>
<dbReference type="GO" id="GO:0005524">
    <property type="term" value="F:ATP binding"/>
    <property type="evidence" value="ECO:0007669"/>
    <property type="project" value="UniProtKB-UniRule"/>
</dbReference>
<keyword evidence="5 8" id="KW-0093">Biotin biosynthesis</keyword>
<feature type="binding site" evidence="8">
    <location>
        <position position="171"/>
    </location>
    <ligand>
        <name>Mg(2+)</name>
        <dbReference type="ChEBI" id="CHEBI:18420"/>
    </ligand>
</feature>
<protein>
    <recommendedName>
        <fullName evidence="8">ATP-dependent dethiobiotin synthetase BioD</fullName>
        <ecNumber evidence="8">6.3.3.3</ecNumber>
    </recommendedName>
    <alternativeName>
        <fullName evidence="8">DTB synthetase</fullName>
        <shortName evidence="8">DTBS</shortName>
    </alternativeName>
    <alternativeName>
        <fullName evidence="8">Dethiobiotin synthase</fullName>
    </alternativeName>
</protein>
<dbReference type="GO" id="GO:0042803">
    <property type="term" value="F:protein homodimerization activity"/>
    <property type="evidence" value="ECO:0007669"/>
    <property type="project" value="UniProtKB-ARBA"/>
</dbReference>
<evidence type="ECO:0000256" key="2">
    <source>
        <dbReference type="ARBA" id="ARBA00022598"/>
    </source>
</evidence>